<evidence type="ECO:0000256" key="2">
    <source>
        <dbReference type="ARBA" id="ARBA00022741"/>
    </source>
</evidence>
<feature type="compositionally biased region" description="Low complexity" evidence="6">
    <location>
        <begin position="302"/>
        <end position="314"/>
    </location>
</feature>
<keyword evidence="1" id="KW-0808">Transferase</keyword>
<dbReference type="InterPro" id="IPR008271">
    <property type="entry name" value="Ser/Thr_kinase_AS"/>
</dbReference>
<dbReference type="InterPro" id="IPR011009">
    <property type="entry name" value="Kinase-like_dom_sf"/>
</dbReference>
<dbReference type="RefSeq" id="WP_193779481.1">
    <property type="nucleotide sequence ID" value="NZ_JADDOJ010000013.1"/>
</dbReference>
<feature type="domain" description="Protein kinase" evidence="7">
    <location>
        <begin position="9"/>
        <end position="270"/>
    </location>
</feature>
<evidence type="ECO:0000256" key="4">
    <source>
        <dbReference type="ARBA" id="ARBA00022840"/>
    </source>
</evidence>
<comment type="caution">
    <text evidence="8">The sequence shown here is derived from an EMBL/GenBank/DDBJ whole genome shotgun (WGS) entry which is preliminary data.</text>
</comment>
<dbReference type="CDD" id="cd14014">
    <property type="entry name" value="STKc_PknB_like"/>
    <property type="match status" value="1"/>
</dbReference>
<sequence>MSSKKLGRYELIRVLGRGAMGIVYEGRDPNLDRRVAIKTVKVQEMPAGEAADYEARFRTEARSAARLAHPHIVTVHDWDRDGNIAFLVMEFVQGHDLKHDLDRGPGLDLGSATAVIEDLLSALAYAHERGVVHRDVKPANLLVDASGRVKLTDFGVARIQDSGDLTRTQGSMIGTLKYMAPEQVQGLKVDARADLFSAGVVLYQLLTNRRPFDADNDFSIIQQIISSEPPRPSQLNTGLGEAMDAVVARALAKDRDQRFQSADEFAQALRDAMQAQTDRALRPPPPERRTPAEGAQREEDSSPSTPASAPMSSPGLRSSITQELELVYWKDVRESADPEELESFLVRFPQGIYADLARKRIARLRDASSGTDTTILTGMAGAGAGASAGEEPVAGSPRSADAPGSAAGGLAAAAEGGAVAPGNPAQDTWPAGAPLTGRPGDDAPASARAAQGLPGATSAADPSQPQAAASASGAAARPARRRGPVLALAGLLLAVGTAAWVWRAPLSPAPSASADAAAPAAHSAASQPPVTKELTAESRSPAGAVAASSAPAVAVAGGGASHAGAAPSAASPSHNASRPATHKTRETAVASRSEPLPQPQASGTAPAPVANVAAAPSQPAREAARPANWSAVDACRDRVFLMRELCLVDACGKPGTQAHPLCVQHREEVRVREASRRVDH</sequence>
<feature type="compositionally biased region" description="Basic and acidic residues" evidence="6">
    <location>
        <begin position="279"/>
        <end position="300"/>
    </location>
</feature>
<feature type="compositionally biased region" description="Low complexity" evidence="6">
    <location>
        <begin position="562"/>
        <end position="579"/>
    </location>
</feature>
<evidence type="ECO:0000259" key="7">
    <source>
        <dbReference type="PROSITE" id="PS50011"/>
    </source>
</evidence>
<feature type="binding site" evidence="5">
    <location>
        <position position="38"/>
    </location>
    <ligand>
        <name>ATP</name>
        <dbReference type="ChEBI" id="CHEBI:30616"/>
    </ligand>
</feature>
<evidence type="ECO:0000256" key="5">
    <source>
        <dbReference type="PROSITE-ProRule" id="PRU10141"/>
    </source>
</evidence>
<dbReference type="PROSITE" id="PS00107">
    <property type="entry name" value="PROTEIN_KINASE_ATP"/>
    <property type="match status" value="1"/>
</dbReference>
<evidence type="ECO:0000313" key="8">
    <source>
        <dbReference type="EMBL" id="MBE7939937.1"/>
    </source>
</evidence>
<dbReference type="Gene3D" id="3.30.200.20">
    <property type="entry name" value="Phosphorylase Kinase, domain 1"/>
    <property type="match status" value="1"/>
</dbReference>
<feature type="region of interest" description="Disordered" evidence="6">
    <location>
        <begin position="272"/>
        <end position="317"/>
    </location>
</feature>
<evidence type="ECO:0000256" key="6">
    <source>
        <dbReference type="SAM" id="MobiDB-lite"/>
    </source>
</evidence>
<feature type="compositionally biased region" description="Low complexity" evidence="6">
    <location>
        <begin position="605"/>
        <end position="627"/>
    </location>
</feature>
<protein>
    <submittedName>
        <fullName evidence="8">Serine/threonine protein kinase</fullName>
    </submittedName>
</protein>
<feature type="compositionally biased region" description="Low complexity" evidence="6">
    <location>
        <begin position="456"/>
        <end position="477"/>
    </location>
</feature>
<dbReference type="InterPro" id="IPR000719">
    <property type="entry name" value="Prot_kinase_dom"/>
</dbReference>
<dbReference type="SMART" id="SM00220">
    <property type="entry name" value="S_TKc"/>
    <property type="match status" value="1"/>
</dbReference>
<dbReference type="GO" id="GO:0004674">
    <property type="term" value="F:protein serine/threonine kinase activity"/>
    <property type="evidence" value="ECO:0007669"/>
    <property type="project" value="UniProtKB-KW"/>
</dbReference>
<feature type="region of interest" description="Disordered" evidence="6">
    <location>
        <begin position="557"/>
        <end position="627"/>
    </location>
</feature>
<dbReference type="PANTHER" id="PTHR43289">
    <property type="entry name" value="MITOGEN-ACTIVATED PROTEIN KINASE KINASE KINASE 20-RELATED"/>
    <property type="match status" value="1"/>
</dbReference>
<dbReference type="EMBL" id="JADDOJ010000013">
    <property type="protein sequence ID" value="MBE7939937.1"/>
    <property type="molecule type" value="Genomic_DNA"/>
</dbReference>
<keyword evidence="9" id="KW-1185">Reference proteome</keyword>
<evidence type="ECO:0000313" key="9">
    <source>
        <dbReference type="Proteomes" id="UP000715965"/>
    </source>
</evidence>
<keyword evidence="8" id="KW-0723">Serine/threonine-protein kinase</keyword>
<dbReference type="PROSITE" id="PS50011">
    <property type="entry name" value="PROTEIN_KINASE_DOM"/>
    <property type="match status" value="1"/>
</dbReference>
<feature type="region of interest" description="Disordered" evidence="6">
    <location>
        <begin position="382"/>
        <end position="478"/>
    </location>
</feature>
<proteinExistence type="predicted"/>
<feature type="compositionally biased region" description="Low complexity" evidence="6">
    <location>
        <begin position="508"/>
        <end position="529"/>
    </location>
</feature>
<keyword evidence="3 8" id="KW-0418">Kinase</keyword>
<dbReference type="PANTHER" id="PTHR43289:SF6">
    <property type="entry name" value="SERINE_THREONINE-PROTEIN KINASE NEKL-3"/>
    <property type="match status" value="1"/>
</dbReference>
<dbReference type="Gene3D" id="1.10.510.10">
    <property type="entry name" value="Transferase(Phosphotransferase) domain 1"/>
    <property type="match status" value="1"/>
</dbReference>
<evidence type="ECO:0000256" key="1">
    <source>
        <dbReference type="ARBA" id="ARBA00022679"/>
    </source>
</evidence>
<accession>A0ABR9SCZ9</accession>
<gene>
    <name evidence="8" type="ORF">IM725_05025</name>
</gene>
<keyword evidence="4 5" id="KW-0067">ATP-binding</keyword>
<dbReference type="SUPFAM" id="SSF56112">
    <property type="entry name" value="Protein kinase-like (PK-like)"/>
    <property type="match status" value="1"/>
</dbReference>
<reference evidence="8 9" key="1">
    <citation type="submission" date="2020-10" db="EMBL/GenBank/DDBJ databases">
        <title>Draft genome of Ramlibacter aquaticus LMG 30558.</title>
        <authorList>
            <person name="Props R."/>
        </authorList>
    </citation>
    <scope>NUCLEOTIDE SEQUENCE [LARGE SCALE GENOMIC DNA]</scope>
    <source>
        <strain evidence="8 9">LMG 30558</strain>
    </source>
</reference>
<feature type="region of interest" description="Disordered" evidence="6">
    <location>
        <begin position="508"/>
        <end position="543"/>
    </location>
</feature>
<keyword evidence="2 5" id="KW-0547">Nucleotide-binding</keyword>
<feature type="compositionally biased region" description="Low complexity" evidence="6">
    <location>
        <begin position="387"/>
        <end position="425"/>
    </location>
</feature>
<name>A0ABR9SCZ9_9BURK</name>
<evidence type="ECO:0000256" key="3">
    <source>
        <dbReference type="ARBA" id="ARBA00022777"/>
    </source>
</evidence>
<organism evidence="8 9">
    <name type="scientific">Ramlibacter aquaticus</name>
    <dbReference type="NCBI Taxonomy" id="2780094"/>
    <lineage>
        <taxon>Bacteria</taxon>
        <taxon>Pseudomonadati</taxon>
        <taxon>Pseudomonadota</taxon>
        <taxon>Betaproteobacteria</taxon>
        <taxon>Burkholderiales</taxon>
        <taxon>Comamonadaceae</taxon>
        <taxon>Ramlibacter</taxon>
    </lineage>
</organism>
<dbReference type="Proteomes" id="UP000715965">
    <property type="component" value="Unassembled WGS sequence"/>
</dbReference>
<dbReference type="Pfam" id="PF00069">
    <property type="entry name" value="Pkinase"/>
    <property type="match status" value="1"/>
</dbReference>
<dbReference type="InterPro" id="IPR017441">
    <property type="entry name" value="Protein_kinase_ATP_BS"/>
</dbReference>
<dbReference type="PROSITE" id="PS00108">
    <property type="entry name" value="PROTEIN_KINASE_ST"/>
    <property type="match status" value="1"/>
</dbReference>